<comment type="caution">
    <text evidence="2">The sequence shown here is derived from an EMBL/GenBank/DDBJ whole genome shotgun (WGS) entry which is preliminary data.</text>
</comment>
<evidence type="ECO:0000313" key="3">
    <source>
        <dbReference type="Proteomes" id="UP001055125"/>
    </source>
</evidence>
<dbReference type="Proteomes" id="UP001055125">
    <property type="component" value="Unassembled WGS sequence"/>
</dbReference>
<dbReference type="SUPFAM" id="SSF52242">
    <property type="entry name" value="Cobalamin (vitamin B12)-binding domain"/>
    <property type="match status" value="1"/>
</dbReference>
<evidence type="ECO:0000259" key="1">
    <source>
        <dbReference type="PROSITE" id="PS51332"/>
    </source>
</evidence>
<dbReference type="Gene3D" id="3.40.50.280">
    <property type="entry name" value="Cobalamin-binding domain"/>
    <property type="match status" value="1"/>
</dbReference>
<evidence type="ECO:0000313" key="2">
    <source>
        <dbReference type="EMBL" id="GJD93471.1"/>
    </source>
</evidence>
<name>A0ABQ4RRS1_9HYPH</name>
<feature type="domain" description="B12-binding" evidence="1">
    <location>
        <begin position="164"/>
        <end position="296"/>
    </location>
</feature>
<dbReference type="Pfam" id="PF02310">
    <property type="entry name" value="B12-binding"/>
    <property type="match status" value="1"/>
</dbReference>
<protein>
    <recommendedName>
        <fullName evidence="1">B12-binding domain-containing protein</fullName>
    </recommendedName>
</protein>
<gene>
    <name evidence="2" type="ORF">OCOJLMKI_0666</name>
</gene>
<proteinExistence type="predicted"/>
<sequence length="298" mass="31779">MHNHALSDALWSEGLASENPQAAASRRSYASKRAAQEARERQLALSEVIQTDILPRLMLLHPAFALEAEKPCPKADVALVAEFTNVVLAQDAPTLFTYFTDLLSKGYSADALFLDLLAPAAALLGRLWDEDLCDFIEVTTGVARLQALLSMFHAGGGVPLSGDNRRILLMGAPGEQHTFGVAVVEQFLRSAGWQVASGLASDPRQIADLVEREWFGVVGLTLSCSSRIASLSEAITSVRHASRNRAIGVMVGGPVFLENPDLVRQVGADASAIDAPTAVLLAQMLVDLNTGKGRPATP</sequence>
<dbReference type="InterPro" id="IPR006158">
    <property type="entry name" value="Cobalamin-bd"/>
</dbReference>
<dbReference type="InterPro" id="IPR036724">
    <property type="entry name" value="Cobalamin-bd_sf"/>
</dbReference>
<reference evidence="2" key="1">
    <citation type="journal article" date="2021" name="Front. Microbiol.">
        <title>Comprehensive Comparative Genomics and Phenotyping of Methylobacterium Species.</title>
        <authorList>
            <person name="Alessa O."/>
            <person name="Ogura Y."/>
            <person name="Fujitani Y."/>
            <person name="Takami H."/>
            <person name="Hayashi T."/>
            <person name="Sahin N."/>
            <person name="Tani A."/>
        </authorList>
    </citation>
    <scope>NUCLEOTIDE SEQUENCE</scope>
    <source>
        <strain evidence="2">DSM 19015</strain>
    </source>
</reference>
<organism evidence="2 3">
    <name type="scientific">Methylobacterium iners</name>
    <dbReference type="NCBI Taxonomy" id="418707"/>
    <lineage>
        <taxon>Bacteria</taxon>
        <taxon>Pseudomonadati</taxon>
        <taxon>Pseudomonadota</taxon>
        <taxon>Alphaproteobacteria</taxon>
        <taxon>Hyphomicrobiales</taxon>
        <taxon>Methylobacteriaceae</taxon>
        <taxon>Methylobacterium</taxon>
    </lineage>
</organism>
<accession>A0ABQ4RRS1</accession>
<dbReference type="EMBL" id="BPQP01000009">
    <property type="protein sequence ID" value="GJD93471.1"/>
    <property type="molecule type" value="Genomic_DNA"/>
</dbReference>
<dbReference type="PROSITE" id="PS51332">
    <property type="entry name" value="B12_BINDING"/>
    <property type="match status" value="1"/>
</dbReference>
<reference evidence="2" key="2">
    <citation type="submission" date="2021-08" db="EMBL/GenBank/DDBJ databases">
        <authorList>
            <person name="Tani A."/>
            <person name="Ola A."/>
            <person name="Ogura Y."/>
            <person name="Katsura K."/>
            <person name="Hayashi T."/>
        </authorList>
    </citation>
    <scope>NUCLEOTIDE SEQUENCE</scope>
    <source>
        <strain evidence="2">DSM 19015</strain>
    </source>
</reference>
<keyword evidence="3" id="KW-1185">Reference proteome</keyword>